<dbReference type="Proteomes" id="UP000054565">
    <property type="component" value="Unassembled WGS sequence"/>
</dbReference>
<evidence type="ECO:0000313" key="2">
    <source>
        <dbReference type="Proteomes" id="UP000054565"/>
    </source>
</evidence>
<proteinExistence type="predicted"/>
<accession>A0A0J6YC58</accession>
<dbReference type="EMBL" id="DS028094">
    <property type="protein sequence ID" value="KMP04388.1"/>
    <property type="molecule type" value="Genomic_DNA"/>
</dbReference>
<organism evidence="1 2">
    <name type="scientific">Coccidioides immitis RMSCC 2394</name>
    <dbReference type="NCBI Taxonomy" id="404692"/>
    <lineage>
        <taxon>Eukaryota</taxon>
        <taxon>Fungi</taxon>
        <taxon>Dikarya</taxon>
        <taxon>Ascomycota</taxon>
        <taxon>Pezizomycotina</taxon>
        <taxon>Eurotiomycetes</taxon>
        <taxon>Eurotiomycetidae</taxon>
        <taxon>Onygenales</taxon>
        <taxon>Onygenaceae</taxon>
        <taxon>Coccidioides</taxon>
    </lineage>
</organism>
<dbReference type="AlphaFoldDB" id="A0A0J6YC58"/>
<evidence type="ECO:0000313" key="1">
    <source>
        <dbReference type="EMBL" id="KMP04388.1"/>
    </source>
</evidence>
<name>A0A0J6YC58_COCIT</name>
<sequence length="118" mass="13242">MWHKFGRALAGYLMPWHACPHLETSETKLKELGVKARDATSEQTSIRRRGFAAIARGENPVVFSASLVPRSMNNRSPVLDGKKKNHATFKSPFPCVDQPSNCWDLECCTKTIQETRPA</sequence>
<gene>
    <name evidence="1" type="ORF">CIRG_04079</name>
</gene>
<reference evidence="2" key="1">
    <citation type="journal article" date="2010" name="Genome Res.">
        <title>Population genomic sequencing of Coccidioides fungi reveals recent hybridization and transposon control.</title>
        <authorList>
            <person name="Neafsey D.E."/>
            <person name="Barker B.M."/>
            <person name="Sharpton T.J."/>
            <person name="Stajich J.E."/>
            <person name="Park D.J."/>
            <person name="Whiston E."/>
            <person name="Hung C.-Y."/>
            <person name="McMahan C."/>
            <person name="White J."/>
            <person name="Sykes S."/>
            <person name="Heiman D."/>
            <person name="Young S."/>
            <person name="Zeng Q."/>
            <person name="Abouelleil A."/>
            <person name="Aftuck L."/>
            <person name="Bessette D."/>
            <person name="Brown A."/>
            <person name="FitzGerald M."/>
            <person name="Lui A."/>
            <person name="Macdonald J.P."/>
            <person name="Priest M."/>
            <person name="Orbach M.J."/>
            <person name="Galgiani J.N."/>
            <person name="Kirkland T.N."/>
            <person name="Cole G.T."/>
            <person name="Birren B.W."/>
            <person name="Henn M.R."/>
            <person name="Taylor J.W."/>
            <person name="Rounsley S.D."/>
        </authorList>
    </citation>
    <scope>NUCLEOTIDE SEQUENCE [LARGE SCALE GENOMIC DNA]</scope>
    <source>
        <strain evidence="2">RMSCC 2394</strain>
    </source>
</reference>
<protein>
    <submittedName>
        <fullName evidence="1">Uncharacterized protein</fullName>
    </submittedName>
</protein>